<evidence type="ECO:0000313" key="2">
    <source>
        <dbReference type="Proteomes" id="UP000036513"/>
    </source>
</evidence>
<accession>A0A0J6WHB3</accession>
<evidence type="ECO:0000313" key="1">
    <source>
        <dbReference type="EMBL" id="KMO82645.1"/>
    </source>
</evidence>
<dbReference type="SMR" id="A0A0J6WHB3"/>
<dbReference type="PATRIC" id="fig|37916.4.peg.1154"/>
<dbReference type="EMBL" id="JYNL01000009">
    <property type="protein sequence ID" value="KMO82645.1"/>
    <property type="molecule type" value="Genomic_DNA"/>
</dbReference>
<name>A0A0J6WHB3_9MYCO</name>
<dbReference type="RefSeq" id="WP_048469166.1">
    <property type="nucleotide sequence ID" value="NZ_JYNL01000009.1"/>
</dbReference>
<comment type="caution">
    <text evidence="1">The sequence shown here is derived from an EMBL/GenBank/DDBJ whole genome shotgun (WGS) entry which is preliminary data.</text>
</comment>
<sequence>MAIPVLLTVELFPWNDLKGNAFEESVRDFNDEVREYFVDKVELLDVPHDMSNLTGTDTVYGTGTENVPYVAATIVVGFKGVAVEQAKELAGQFTTAKFNHVSVEVLDPGNLSAADAQA</sequence>
<gene>
    <name evidence="1" type="ORF">MCHLDSM_01268</name>
</gene>
<dbReference type="Proteomes" id="UP000036513">
    <property type="component" value="Unassembled WGS sequence"/>
</dbReference>
<keyword evidence="2" id="KW-1185">Reference proteome</keyword>
<dbReference type="AlphaFoldDB" id="A0A0J6WHB3"/>
<protein>
    <submittedName>
        <fullName evidence="1">Uncharacterized protein</fullName>
    </submittedName>
</protein>
<organism evidence="1 2">
    <name type="scientific">Mycolicibacterium chlorophenolicum</name>
    <dbReference type="NCBI Taxonomy" id="37916"/>
    <lineage>
        <taxon>Bacteria</taxon>
        <taxon>Bacillati</taxon>
        <taxon>Actinomycetota</taxon>
        <taxon>Actinomycetes</taxon>
        <taxon>Mycobacteriales</taxon>
        <taxon>Mycobacteriaceae</taxon>
        <taxon>Mycolicibacterium</taxon>
    </lineage>
</organism>
<reference evidence="1 2" key="1">
    <citation type="journal article" date="2015" name="Genome Biol. Evol.">
        <title>Characterization of Three Mycobacterium spp. with Potential Use in Bioremediation by Genome Sequencing and Comparative Genomics.</title>
        <authorList>
            <person name="Das S."/>
            <person name="Pettersson B.M."/>
            <person name="Behra P.R."/>
            <person name="Ramesh M."/>
            <person name="Dasgupta S."/>
            <person name="Bhattacharya A."/>
            <person name="Kirsebom L.A."/>
        </authorList>
    </citation>
    <scope>NUCLEOTIDE SEQUENCE [LARGE SCALE GENOMIC DNA]</scope>
    <source>
        <strain evidence="1 2">DSM 43826</strain>
    </source>
</reference>
<proteinExistence type="predicted"/>